<dbReference type="FunFam" id="2.70.150.10:FF:000002">
    <property type="entry name" value="Copper-transporting ATPase 1, putative"/>
    <property type="match status" value="1"/>
</dbReference>
<proteinExistence type="inferred from homology"/>
<dbReference type="InterPro" id="IPR008250">
    <property type="entry name" value="ATPase_P-typ_transduc_dom_A_sf"/>
</dbReference>
<dbReference type="Gene3D" id="2.70.150.10">
    <property type="entry name" value="Calcium-transporting ATPase, cytoplasmic transduction domain A"/>
    <property type="match status" value="1"/>
</dbReference>
<dbReference type="GO" id="GO:0005507">
    <property type="term" value="F:copper ion binding"/>
    <property type="evidence" value="ECO:0007669"/>
    <property type="project" value="TreeGrafter"/>
</dbReference>
<dbReference type="GO" id="GO:0005886">
    <property type="term" value="C:plasma membrane"/>
    <property type="evidence" value="ECO:0007669"/>
    <property type="project" value="TreeGrafter"/>
</dbReference>
<dbReference type="AlphaFoldDB" id="A0AA88I9N2"/>
<keyword evidence="3" id="KW-0812">Transmembrane</keyword>
<evidence type="ECO:0000313" key="9">
    <source>
        <dbReference type="EMBL" id="KAK2717817.1"/>
    </source>
</evidence>
<dbReference type="SUPFAM" id="SSF81660">
    <property type="entry name" value="Metal cation-transporting ATPase, ATP-binding domain N"/>
    <property type="match status" value="1"/>
</dbReference>
<evidence type="ECO:0000256" key="1">
    <source>
        <dbReference type="ARBA" id="ARBA00004370"/>
    </source>
</evidence>
<dbReference type="GO" id="GO:0015677">
    <property type="term" value="P:copper ion import"/>
    <property type="evidence" value="ECO:0007669"/>
    <property type="project" value="TreeGrafter"/>
</dbReference>
<evidence type="ECO:0000256" key="7">
    <source>
        <dbReference type="ARBA" id="ARBA00023136"/>
    </source>
</evidence>
<dbReference type="PROSITE" id="PS00154">
    <property type="entry name" value="ATPASE_E1_E2"/>
    <property type="match status" value="1"/>
</dbReference>
<accession>A0AA88I9N2</accession>
<keyword evidence="10" id="KW-1185">Reference proteome</keyword>
<dbReference type="InterPro" id="IPR059000">
    <property type="entry name" value="ATPase_P-type_domA"/>
</dbReference>
<protein>
    <recommendedName>
        <fullName evidence="8">P-type ATPase A domain-containing protein</fullName>
    </recommendedName>
</protein>
<dbReference type="InterPro" id="IPR023214">
    <property type="entry name" value="HAD_sf"/>
</dbReference>
<keyword evidence="4" id="KW-0479">Metal-binding</keyword>
<keyword evidence="7" id="KW-0472">Membrane</keyword>
<name>A0AA88I9N2_ARTSF</name>
<dbReference type="PANTHER" id="PTHR43520:SF8">
    <property type="entry name" value="P-TYPE CU(+) TRANSPORTER"/>
    <property type="match status" value="1"/>
</dbReference>
<dbReference type="GO" id="GO:0060003">
    <property type="term" value="P:copper ion export"/>
    <property type="evidence" value="ECO:0007669"/>
    <property type="project" value="TreeGrafter"/>
</dbReference>
<dbReference type="GO" id="GO:0043682">
    <property type="term" value="F:P-type divalent copper transporter activity"/>
    <property type="evidence" value="ECO:0007669"/>
    <property type="project" value="TreeGrafter"/>
</dbReference>
<evidence type="ECO:0000256" key="5">
    <source>
        <dbReference type="ARBA" id="ARBA00022967"/>
    </source>
</evidence>
<comment type="subcellular location">
    <subcellularLocation>
        <location evidence="1">Membrane</location>
    </subcellularLocation>
</comment>
<keyword evidence="5" id="KW-1278">Translocase</keyword>
<dbReference type="GO" id="GO:0005802">
    <property type="term" value="C:trans-Golgi network"/>
    <property type="evidence" value="ECO:0007669"/>
    <property type="project" value="TreeGrafter"/>
</dbReference>
<reference evidence="9" key="1">
    <citation type="submission" date="2023-07" db="EMBL/GenBank/DDBJ databases">
        <title>Chromosome-level genome assembly of Artemia franciscana.</title>
        <authorList>
            <person name="Jo E."/>
        </authorList>
    </citation>
    <scope>NUCLEOTIDE SEQUENCE</scope>
    <source>
        <tissue evidence="9">Whole body</tissue>
    </source>
</reference>
<dbReference type="InterPro" id="IPR023299">
    <property type="entry name" value="ATPase_P-typ_cyto_dom_N"/>
</dbReference>
<evidence type="ECO:0000313" key="10">
    <source>
        <dbReference type="Proteomes" id="UP001187531"/>
    </source>
</evidence>
<comment type="similarity">
    <text evidence="2">Belongs to the cation transport ATPase (P-type) (TC 3.A.3) family. Type IB subfamily.</text>
</comment>
<sequence>MHCRTEEVRDRAYRPVTKVLRFNLKLASTETNFVLFFRGKASEALAKLISLQATEATLVETGKEGEILSKKQISVEVVHRGDLLKAAKLVLLIFLVLVVPGEKIPVDGKVFPGNSTCDESLITGESMPVLKKKGSLVIGGSVNQIGLLIVRITHISQDTTLAQIARFVEEAQTSKAPIQQLADKIAGYVVPVKTVVFDKTGTITHGVPTWTKLAVLHDESIVSLKFMLAILGTAEGGSEHPIAADKIVETINGFNSSKIVHLKKSSQWLEMVIM</sequence>
<dbReference type="PANTHER" id="PTHR43520">
    <property type="entry name" value="ATP7, ISOFORM B"/>
    <property type="match status" value="1"/>
</dbReference>
<dbReference type="GO" id="GO:0006878">
    <property type="term" value="P:intracellular copper ion homeostasis"/>
    <property type="evidence" value="ECO:0007669"/>
    <property type="project" value="TreeGrafter"/>
</dbReference>
<evidence type="ECO:0000256" key="3">
    <source>
        <dbReference type="ARBA" id="ARBA00022692"/>
    </source>
</evidence>
<dbReference type="Gene3D" id="3.40.50.1000">
    <property type="entry name" value="HAD superfamily/HAD-like"/>
    <property type="match status" value="1"/>
</dbReference>
<keyword evidence="6" id="KW-1133">Transmembrane helix</keyword>
<evidence type="ECO:0000256" key="2">
    <source>
        <dbReference type="ARBA" id="ARBA00006024"/>
    </source>
</evidence>
<gene>
    <name evidence="9" type="ORF">QYM36_006575</name>
</gene>
<comment type="caution">
    <text evidence="9">The sequence shown here is derived from an EMBL/GenBank/DDBJ whole genome shotgun (WGS) entry which is preliminary data.</text>
</comment>
<feature type="domain" description="P-type ATPase A" evidence="8">
    <location>
        <begin position="95"/>
        <end position="169"/>
    </location>
</feature>
<dbReference type="Gene3D" id="3.40.1110.10">
    <property type="entry name" value="Calcium-transporting ATPase, cytoplasmic domain N"/>
    <property type="match status" value="1"/>
</dbReference>
<dbReference type="EMBL" id="JAVRJZ010000010">
    <property type="protein sequence ID" value="KAK2717817.1"/>
    <property type="molecule type" value="Genomic_DNA"/>
</dbReference>
<organism evidence="9 10">
    <name type="scientific">Artemia franciscana</name>
    <name type="common">Brine shrimp</name>
    <name type="synonym">Artemia sanfranciscana</name>
    <dbReference type="NCBI Taxonomy" id="6661"/>
    <lineage>
        <taxon>Eukaryota</taxon>
        <taxon>Metazoa</taxon>
        <taxon>Ecdysozoa</taxon>
        <taxon>Arthropoda</taxon>
        <taxon>Crustacea</taxon>
        <taxon>Branchiopoda</taxon>
        <taxon>Anostraca</taxon>
        <taxon>Artemiidae</taxon>
        <taxon>Artemia</taxon>
    </lineage>
</organism>
<dbReference type="Pfam" id="PF00122">
    <property type="entry name" value="E1-E2_ATPase"/>
    <property type="match status" value="1"/>
</dbReference>
<dbReference type="SUPFAM" id="SSF81653">
    <property type="entry name" value="Calcium ATPase, transduction domain A"/>
    <property type="match status" value="1"/>
</dbReference>
<evidence type="ECO:0000256" key="6">
    <source>
        <dbReference type="ARBA" id="ARBA00022989"/>
    </source>
</evidence>
<evidence type="ECO:0000259" key="8">
    <source>
        <dbReference type="Pfam" id="PF00122"/>
    </source>
</evidence>
<dbReference type="InterPro" id="IPR018303">
    <property type="entry name" value="ATPase_P-typ_P_site"/>
</dbReference>
<dbReference type="GO" id="GO:0000166">
    <property type="term" value="F:nucleotide binding"/>
    <property type="evidence" value="ECO:0007669"/>
    <property type="project" value="InterPro"/>
</dbReference>
<evidence type="ECO:0000256" key="4">
    <source>
        <dbReference type="ARBA" id="ARBA00022723"/>
    </source>
</evidence>
<dbReference type="Proteomes" id="UP001187531">
    <property type="component" value="Unassembled WGS sequence"/>
</dbReference>